<keyword evidence="7" id="KW-1005">Bacterial flagellum biogenesis</keyword>
<keyword evidence="6" id="KW-0574">Periplasm</keyword>
<dbReference type="RefSeq" id="WP_369666281.1">
    <property type="nucleotide sequence ID" value="NZ_JBDKXB010000005.1"/>
</dbReference>
<evidence type="ECO:0000256" key="5">
    <source>
        <dbReference type="ARBA" id="ARBA00013433"/>
    </source>
</evidence>
<evidence type="ECO:0000256" key="6">
    <source>
        <dbReference type="ARBA" id="ARBA00022764"/>
    </source>
</evidence>
<comment type="function">
    <text evidence="1">Flagellum-specific muramidase which hydrolyzes the peptidoglycan layer to assemble the rod structure in the periplasmic space.</text>
</comment>
<evidence type="ECO:0000256" key="3">
    <source>
        <dbReference type="ARBA" id="ARBA00006880"/>
    </source>
</evidence>
<gene>
    <name evidence="14" type="primary">flgJ</name>
    <name evidence="14" type="ORF">ABC977_05670</name>
</gene>
<keyword evidence="14" id="KW-0282">Flagellum</keyword>
<dbReference type="PANTHER" id="PTHR33308:SF9">
    <property type="entry name" value="PEPTIDOGLYCAN HYDROLASE FLGJ"/>
    <property type="match status" value="1"/>
</dbReference>
<keyword evidence="9" id="KW-0326">Glycosidase</keyword>
<evidence type="ECO:0000259" key="13">
    <source>
        <dbReference type="SMART" id="SM00047"/>
    </source>
</evidence>
<dbReference type="PANTHER" id="PTHR33308">
    <property type="entry name" value="PEPTIDOGLYCAN HYDROLASE FLGJ"/>
    <property type="match status" value="1"/>
</dbReference>
<evidence type="ECO:0000256" key="10">
    <source>
        <dbReference type="ARBA" id="ARBA00023316"/>
    </source>
</evidence>
<dbReference type="NCBIfam" id="TIGR02541">
    <property type="entry name" value="flagell_FlgJ"/>
    <property type="match status" value="1"/>
</dbReference>
<evidence type="ECO:0000256" key="11">
    <source>
        <dbReference type="ARBA" id="ARBA00030835"/>
    </source>
</evidence>
<evidence type="ECO:0000256" key="4">
    <source>
        <dbReference type="ARBA" id="ARBA00007974"/>
    </source>
</evidence>
<dbReference type="InterPro" id="IPR013377">
    <property type="entry name" value="FlgJ"/>
</dbReference>
<dbReference type="InterPro" id="IPR023346">
    <property type="entry name" value="Lysozyme-like_dom_sf"/>
</dbReference>
<keyword evidence="14" id="KW-0966">Cell projection</keyword>
<dbReference type="EMBL" id="JBDKXB010000005">
    <property type="protein sequence ID" value="MEY6431895.1"/>
    <property type="molecule type" value="Genomic_DNA"/>
</dbReference>
<dbReference type="Pfam" id="PF01832">
    <property type="entry name" value="Glucosaminidase"/>
    <property type="match status" value="1"/>
</dbReference>
<keyword evidence="8 14" id="KW-0378">Hydrolase</keyword>
<dbReference type="InterPro" id="IPR002901">
    <property type="entry name" value="MGlyc_endo_b_GlcNAc-like_dom"/>
</dbReference>
<evidence type="ECO:0000256" key="2">
    <source>
        <dbReference type="ARBA" id="ARBA00004418"/>
    </source>
</evidence>
<keyword evidence="15" id="KW-1185">Reference proteome</keyword>
<comment type="similarity">
    <text evidence="4">In the C-terminal section; belongs to the glycosyl hydrolase 73 family.</text>
</comment>
<evidence type="ECO:0000313" key="15">
    <source>
        <dbReference type="Proteomes" id="UP001564408"/>
    </source>
</evidence>
<evidence type="ECO:0000256" key="9">
    <source>
        <dbReference type="ARBA" id="ARBA00023295"/>
    </source>
</evidence>
<keyword evidence="10" id="KW-0961">Cell wall biogenesis/degradation</keyword>
<dbReference type="PRINTS" id="PR01002">
    <property type="entry name" value="FLGFLGJ"/>
</dbReference>
<dbReference type="GO" id="GO:0016787">
    <property type="term" value="F:hydrolase activity"/>
    <property type="evidence" value="ECO:0007669"/>
    <property type="project" value="UniProtKB-KW"/>
</dbReference>
<comment type="caution">
    <text evidence="14">The sequence shown here is derived from an EMBL/GenBank/DDBJ whole genome shotgun (WGS) entry which is preliminary data.</text>
</comment>
<dbReference type="Gene3D" id="1.10.530.10">
    <property type="match status" value="1"/>
</dbReference>
<reference evidence="14 15" key="1">
    <citation type="submission" date="2024-05" db="EMBL/GenBank/DDBJ databases">
        <title>Genome Sequence and Characterization of the New Strain Purple Sulfur Bacterium of Genus Thioalkalicoccus.</title>
        <authorList>
            <person name="Bryantseva I.A."/>
            <person name="Kyndt J.A."/>
            <person name="Imhoff J.F."/>
        </authorList>
    </citation>
    <scope>NUCLEOTIDE SEQUENCE [LARGE SCALE GENOMIC DNA]</scope>
    <source>
        <strain evidence="14 15">Um2</strain>
    </source>
</reference>
<keyword evidence="14" id="KW-0969">Cilium</keyword>
<dbReference type="SUPFAM" id="SSF53955">
    <property type="entry name" value="Lysozyme-like"/>
    <property type="match status" value="1"/>
</dbReference>
<evidence type="ECO:0000256" key="1">
    <source>
        <dbReference type="ARBA" id="ARBA00002954"/>
    </source>
</evidence>
<feature type="domain" description="Mannosyl-glycoprotein endo-beta-N-acetylglucosamidase-like" evidence="13">
    <location>
        <begin position="208"/>
        <end position="366"/>
    </location>
</feature>
<comment type="subcellular location">
    <subcellularLocation>
        <location evidence="2">Periplasm</location>
    </subcellularLocation>
</comment>
<sequence>MDELQASRVYTDFQGLATLRGKAREAAPEALTVAAKQFEAYLVQQLLRASREANPDGGLFGGTGNGLYEDMFDKQIALTVTAGRGLGVADLLVRQLAPAVQGTDSPTARPAASDSGPTAVGDEPQPATATPVAVRAEPRVATPAQPAAVRAPEPPVPAVPTVAPPPAAVSSTRPSWPLLGAGSPITQAAVAATRSADGPEGSATGPTRVRFTNAEAFVDAVMPHARQVGAELGVDPRLLVAQAALETGWGRSIIRNSDGSSSHNLFNIKAHRAWDGPVAAVRTKEYLGGAPTMVQAEFRSYESFGASFRDYVDFLKANPRYREALTKTHDPKAFAESLQAAGYATDPSYADKVMRIFASDRLAKAAAAPAGPGLV</sequence>
<organism evidence="14 15">
    <name type="scientific">Thioalkalicoccus limnaeus</name>
    <dbReference type="NCBI Taxonomy" id="120681"/>
    <lineage>
        <taxon>Bacteria</taxon>
        <taxon>Pseudomonadati</taxon>
        <taxon>Pseudomonadota</taxon>
        <taxon>Gammaproteobacteria</taxon>
        <taxon>Chromatiales</taxon>
        <taxon>Chromatiaceae</taxon>
        <taxon>Thioalkalicoccus</taxon>
    </lineage>
</organism>
<dbReference type="Proteomes" id="UP001564408">
    <property type="component" value="Unassembled WGS sequence"/>
</dbReference>
<evidence type="ECO:0000256" key="8">
    <source>
        <dbReference type="ARBA" id="ARBA00022801"/>
    </source>
</evidence>
<proteinExistence type="inferred from homology"/>
<feature type="region of interest" description="Disordered" evidence="12">
    <location>
        <begin position="100"/>
        <end position="158"/>
    </location>
</feature>
<evidence type="ECO:0000256" key="12">
    <source>
        <dbReference type="SAM" id="MobiDB-lite"/>
    </source>
</evidence>
<dbReference type="InterPro" id="IPR051056">
    <property type="entry name" value="Glycosyl_Hydrolase_73"/>
</dbReference>
<comment type="similarity">
    <text evidence="3">In the N-terminal section; belongs to the FlgJ family.</text>
</comment>
<evidence type="ECO:0000313" key="14">
    <source>
        <dbReference type="EMBL" id="MEY6431895.1"/>
    </source>
</evidence>
<accession>A0ABV4BCK8</accession>
<evidence type="ECO:0000256" key="7">
    <source>
        <dbReference type="ARBA" id="ARBA00022795"/>
    </source>
</evidence>
<protein>
    <recommendedName>
        <fullName evidence="5">Peptidoglycan hydrolase FlgJ</fullName>
    </recommendedName>
    <alternativeName>
        <fullName evidence="11">Muramidase FlgJ</fullName>
    </alternativeName>
</protein>
<name>A0ABV4BCK8_9GAMM</name>
<dbReference type="Pfam" id="PF10135">
    <property type="entry name" value="Rod-binding"/>
    <property type="match status" value="1"/>
</dbReference>
<dbReference type="Gene3D" id="2.10.70.40">
    <property type="entry name" value="peptidoglycan hydrolase"/>
    <property type="match status" value="1"/>
</dbReference>
<dbReference type="InterPro" id="IPR019301">
    <property type="entry name" value="Flagellar_prot_FlgJ_N"/>
</dbReference>
<dbReference type="SMART" id="SM00047">
    <property type="entry name" value="LYZ2"/>
    <property type="match status" value="1"/>
</dbReference>